<reference evidence="2 3" key="1">
    <citation type="submission" date="2015-07" db="EMBL/GenBank/DDBJ databases">
        <authorList>
            <person name="Ju K.-S."/>
            <person name="Doroghazi J.R."/>
            <person name="Metcalf W.W."/>
        </authorList>
    </citation>
    <scope>NUCLEOTIDE SEQUENCE [LARGE SCALE GENOMIC DNA]</scope>
    <source>
        <strain evidence="2 3">NRRL B-3589</strain>
    </source>
</reference>
<protein>
    <submittedName>
        <fullName evidence="2">Uncharacterized protein</fullName>
    </submittedName>
</protein>
<accession>A0ABR5ISC7</accession>
<dbReference type="Proteomes" id="UP000037020">
    <property type="component" value="Unassembled WGS sequence"/>
</dbReference>
<evidence type="ECO:0000313" key="3">
    <source>
        <dbReference type="Proteomes" id="UP000037020"/>
    </source>
</evidence>
<feature type="compositionally biased region" description="Basic and acidic residues" evidence="1">
    <location>
        <begin position="34"/>
        <end position="50"/>
    </location>
</feature>
<evidence type="ECO:0000256" key="1">
    <source>
        <dbReference type="SAM" id="MobiDB-lite"/>
    </source>
</evidence>
<dbReference type="RefSeq" id="WP_063764032.1">
    <property type="nucleotide sequence ID" value="NZ_JBIRHZ010000015.1"/>
</dbReference>
<dbReference type="EMBL" id="LGUT01004378">
    <property type="protein sequence ID" value="KOG52006.1"/>
    <property type="molecule type" value="Genomic_DNA"/>
</dbReference>
<name>A0ABR5ISC7_9ACTN</name>
<comment type="caution">
    <text evidence="2">The sequence shown here is derived from an EMBL/GenBank/DDBJ whole genome shotgun (WGS) entry which is preliminary data.</text>
</comment>
<organism evidence="2 3">
    <name type="scientific">Streptomyces varsoviensis</name>
    <dbReference type="NCBI Taxonomy" id="67373"/>
    <lineage>
        <taxon>Bacteria</taxon>
        <taxon>Bacillati</taxon>
        <taxon>Actinomycetota</taxon>
        <taxon>Actinomycetes</taxon>
        <taxon>Kitasatosporales</taxon>
        <taxon>Streptomycetaceae</taxon>
        <taxon>Streptomyces</taxon>
    </lineage>
</organism>
<feature type="region of interest" description="Disordered" evidence="1">
    <location>
        <begin position="27"/>
        <end position="54"/>
    </location>
</feature>
<sequence length="71" mass="7971">MPTILTVFGVLGAVFLLLIAVLMRRGSSQTENTDGLRIEQSRREQARADRSSFSSFAVHNAPFYNGDRNRK</sequence>
<proteinExistence type="predicted"/>
<evidence type="ECO:0000313" key="2">
    <source>
        <dbReference type="EMBL" id="KOG52006.1"/>
    </source>
</evidence>
<gene>
    <name evidence="2" type="ORF">ADK38_44395</name>
</gene>
<keyword evidence="3" id="KW-1185">Reference proteome</keyword>